<evidence type="ECO:0000313" key="2">
    <source>
        <dbReference type="EMBL" id="ACJ67108.1"/>
    </source>
</evidence>
<sequence>EGHGTGTAAGDPLEAEALAKVFTGQRAANNPLIVGSVKTRIGHLEGASGLAGLIKTVLMLENDLILPNGNFEKANERIDLEKSRFRIPTQVEPWPKSGTRRASVCNYGYGGSNAHVIIDSASDYLTNRRLKGLHRRVLARSSSVKLLPEISEQPTGARVFLLSAQSEASAKLQTQQLITHLTTRRGSFGAEDFHSLAHTLASRRSQLSWRTATPASSVRELIERLSTGSKRTKCYGSAKLAFVFSGHGAQW</sequence>
<proteinExistence type="predicted"/>
<dbReference type="InterPro" id="IPR032821">
    <property type="entry name" value="PKS_assoc"/>
</dbReference>
<dbReference type="InterPro" id="IPR014031">
    <property type="entry name" value="Ketoacyl_synth_C"/>
</dbReference>
<dbReference type="AlphaFoldDB" id="B7TIV4"/>
<dbReference type="SUPFAM" id="SSF53901">
    <property type="entry name" value="Thiolase-like"/>
    <property type="match status" value="1"/>
</dbReference>
<dbReference type="GO" id="GO:0004312">
    <property type="term" value="F:fatty acid synthase activity"/>
    <property type="evidence" value="ECO:0007669"/>
    <property type="project" value="TreeGrafter"/>
</dbReference>
<accession>B7TIV4</accession>
<feature type="domain" description="Ketosynthase family 3 (KS3)" evidence="1">
    <location>
        <begin position="1"/>
        <end position="120"/>
    </location>
</feature>
<dbReference type="Gene3D" id="3.40.366.10">
    <property type="entry name" value="Malonyl-Coenzyme A Acyl Carrier Protein, domain 2"/>
    <property type="match status" value="1"/>
</dbReference>
<dbReference type="InterPro" id="IPR016039">
    <property type="entry name" value="Thiolase-like"/>
</dbReference>
<dbReference type="Pfam" id="PF16197">
    <property type="entry name" value="KAsynt_C_assoc"/>
    <property type="match status" value="1"/>
</dbReference>
<dbReference type="EMBL" id="FJ227583">
    <property type="protein sequence ID" value="ACJ67108.1"/>
    <property type="molecule type" value="Genomic_DNA"/>
</dbReference>
<dbReference type="SMART" id="SM00825">
    <property type="entry name" value="PKS_KS"/>
    <property type="match status" value="1"/>
</dbReference>
<dbReference type="PROSITE" id="PS52004">
    <property type="entry name" value="KS3_2"/>
    <property type="match status" value="1"/>
</dbReference>
<dbReference type="PANTHER" id="PTHR43775:SF29">
    <property type="entry name" value="ASPERFURANONE POLYKETIDE SYNTHASE AFOG-RELATED"/>
    <property type="match status" value="1"/>
</dbReference>
<protein>
    <submittedName>
        <fullName evidence="2">Polyketide synthase</fullName>
    </submittedName>
</protein>
<dbReference type="GO" id="GO:0044550">
    <property type="term" value="P:secondary metabolite biosynthetic process"/>
    <property type="evidence" value="ECO:0007669"/>
    <property type="project" value="TreeGrafter"/>
</dbReference>
<name>B7TIV4_9LECA</name>
<dbReference type="InterPro" id="IPR020841">
    <property type="entry name" value="PKS_Beta-ketoAc_synthase_dom"/>
</dbReference>
<reference evidence="2" key="1">
    <citation type="journal article" date="2009" name="Appl. Environ. Microbiol.">
        <title>Insect-specific polyketide synthases (PKSs), potential PKS-nonribosomal peptide synthetase hybrids, and novel PKS clades in tropical fungi.</title>
        <authorList>
            <person name="Amnuaykanjanasin A."/>
            <person name="Phonghanpot S."/>
            <person name="Sengpanich N."/>
            <person name="Cheevadhanarak S."/>
            <person name="Tanticharoen M."/>
        </authorList>
    </citation>
    <scope>NUCLEOTIDE SEQUENCE</scope>
    <source>
        <strain evidence="2">BCC 12113</strain>
    </source>
</reference>
<evidence type="ECO:0000259" key="1">
    <source>
        <dbReference type="PROSITE" id="PS52004"/>
    </source>
</evidence>
<dbReference type="Gene3D" id="3.30.70.3290">
    <property type="match status" value="1"/>
</dbReference>
<organism evidence="2">
    <name type="scientific">Lecanora sp. BCC 12113</name>
    <dbReference type="NCBI Taxonomy" id="578097"/>
    <lineage>
        <taxon>Eukaryota</taxon>
        <taxon>Fungi</taxon>
        <taxon>Dikarya</taxon>
        <taxon>Ascomycota</taxon>
        <taxon>Pezizomycotina</taxon>
        <taxon>Lecanoromycetes</taxon>
        <taxon>OSLEUM clade</taxon>
        <taxon>Lecanoromycetidae</taxon>
        <taxon>Lecanorales</taxon>
        <taxon>Lecanorineae</taxon>
        <taxon>Lecanoraceae</taxon>
        <taxon>Lecanora</taxon>
    </lineage>
</organism>
<dbReference type="InterPro" id="IPR050091">
    <property type="entry name" value="PKS_NRPS_Biosynth_Enz"/>
</dbReference>
<dbReference type="CDD" id="cd00833">
    <property type="entry name" value="PKS"/>
    <property type="match status" value="1"/>
</dbReference>
<dbReference type="InterPro" id="IPR001227">
    <property type="entry name" value="Ac_transferase_dom_sf"/>
</dbReference>
<dbReference type="PANTHER" id="PTHR43775">
    <property type="entry name" value="FATTY ACID SYNTHASE"/>
    <property type="match status" value="1"/>
</dbReference>
<dbReference type="Gene3D" id="3.40.47.10">
    <property type="match status" value="1"/>
</dbReference>
<feature type="non-terminal residue" evidence="2">
    <location>
        <position position="251"/>
    </location>
</feature>
<dbReference type="Pfam" id="PF02801">
    <property type="entry name" value="Ketoacyl-synt_C"/>
    <property type="match status" value="1"/>
</dbReference>
<dbReference type="GO" id="GO:0006633">
    <property type="term" value="P:fatty acid biosynthetic process"/>
    <property type="evidence" value="ECO:0007669"/>
    <property type="project" value="TreeGrafter"/>
</dbReference>
<feature type="non-terminal residue" evidence="2">
    <location>
        <position position="1"/>
    </location>
</feature>